<dbReference type="PANTHER" id="PTHR46797">
    <property type="entry name" value="HTH-TYPE TRANSCRIPTIONAL REGULATOR"/>
    <property type="match status" value="1"/>
</dbReference>
<dbReference type="Pfam" id="PF01381">
    <property type="entry name" value="HTH_3"/>
    <property type="match status" value="1"/>
</dbReference>
<proteinExistence type="predicted"/>
<dbReference type="EMBL" id="RAWI01000005">
    <property type="protein sequence ID" value="RKI17113.1"/>
    <property type="molecule type" value="Genomic_DNA"/>
</dbReference>
<keyword evidence="4" id="KW-1185">Reference proteome</keyword>
<dbReference type="PANTHER" id="PTHR46797:SF1">
    <property type="entry name" value="METHYLPHOSPHONATE SYNTHASE"/>
    <property type="match status" value="1"/>
</dbReference>
<name>A0ABX9QRW9_9BACT</name>
<evidence type="ECO:0000256" key="1">
    <source>
        <dbReference type="ARBA" id="ARBA00023125"/>
    </source>
</evidence>
<keyword evidence="1" id="KW-0238">DNA-binding</keyword>
<dbReference type="InterPro" id="IPR010982">
    <property type="entry name" value="Lambda_DNA-bd_dom_sf"/>
</dbReference>
<comment type="caution">
    <text evidence="3">The sequence shown here is derived from an EMBL/GenBank/DDBJ whole genome shotgun (WGS) entry which is preliminary data.</text>
</comment>
<evidence type="ECO:0000313" key="3">
    <source>
        <dbReference type="EMBL" id="RKI17113.1"/>
    </source>
</evidence>
<feature type="domain" description="HTH cro/C1-type" evidence="2">
    <location>
        <begin position="29"/>
        <end position="82"/>
    </location>
</feature>
<dbReference type="PROSITE" id="PS50943">
    <property type="entry name" value="HTH_CROC1"/>
    <property type="match status" value="1"/>
</dbReference>
<accession>A0ABX9QRW9</accession>
<dbReference type="InterPro" id="IPR050807">
    <property type="entry name" value="TransReg_Diox_bact_type"/>
</dbReference>
<dbReference type="SMART" id="SM00530">
    <property type="entry name" value="HTH_XRE"/>
    <property type="match status" value="1"/>
</dbReference>
<organism evidence="3 4">
    <name type="scientific">Corallococcus praedator</name>
    <dbReference type="NCBI Taxonomy" id="2316724"/>
    <lineage>
        <taxon>Bacteria</taxon>
        <taxon>Pseudomonadati</taxon>
        <taxon>Myxococcota</taxon>
        <taxon>Myxococcia</taxon>
        <taxon>Myxococcales</taxon>
        <taxon>Cystobacterineae</taxon>
        <taxon>Myxococcaceae</taxon>
        <taxon>Corallococcus</taxon>
    </lineage>
</organism>
<evidence type="ECO:0000259" key="2">
    <source>
        <dbReference type="PROSITE" id="PS50943"/>
    </source>
</evidence>
<reference evidence="3 4" key="1">
    <citation type="submission" date="2018-09" db="EMBL/GenBank/DDBJ databases">
        <authorList>
            <person name="Livingstone P.G."/>
            <person name="Whitworth D.E."/>
        </authorList>
    </citation>
    <scope>NUCLEOTIDE SEQUENCE [LARGE SCALE GENOMIC DNA]</scope>
    <source>
        <strain evidence="3 4">CA031B</strain>
    </source>
</reference>
<protein>
    <submittedName>
        <fullName evidence="3">XRE family transcriptional regulator</fullName>
    </submittedName>
</protein>
<dbReference type="SUPFAM" id="SSF47413">
    <property type="entry name" value="lambda repressor-like DNA-binding domains"/>
    <property type="match status" value="1"/>
</dbReference>
<gene>
    <name evidence="3" type="ORF">D7Y13_01395</name>
</gene>
<evidence type="ECO:0000313" key="4">
    <source>
        <dbReference type="Proteomes" id="UP000278907"/>
    </source>
</evidence>
<sequence length="124" mass="13470">MRYPRTMPAPSPLPAVSQPLASTIGDAARAARTRLGLTQAEVALRVGLASAVYSRMERGRILPSVSTLQRLCAALGASPDELMGHGRSVSARSDFPARHQLLLRVRHLKESQVRALLQLLPEPR</sequence>
<dbReference type="InterPro" id="IPR001387">
    <property type="entry name" value="Cro/C1-type_HTH"/>
</dbReference>
<dbReference type="Gene3D" id="1.10.260.40">
    <property type="entry name" value="lambda repressor-like DNA-binding domains"/>
    <property type="match status" value="1"/>
</dbReference>
<dbReference type="Proteomes" id="UP000278907">
    <property type="component" value="Unassembled WGS sequence"/>
</dbReference>
<dbReference type="CDD" id="cd00093">
    <property type="entry name" value="HTH_XRE"/>
    <property type="match status" value="1"/>
</dbReference>